<sequence length="1458" mass="161876">MAKSTITTADRDGTSQSGRQQQALQPGYVAMDEHTLQDWLRFAQAYAKELKYYGPDDTAAGDWQGFLNPDELDESDLAAWLQQMADFADRPEAYADAGDDNLQRPHLILFLVFLQLLRQVQGRLNDITRRHLDFYYRRYLQLQRKPAEPDSVHLLIEPSSRVAQVLLPAGTAVDAGKDSQGNALVYRTDGDLVANHARIERLSSVYLHRQITGIREAREQYAGPKNEAVVEMLKIPFGVPAPGDDMPAYPPLNQAVDFPFLQLLQSMLAFIDSGLFLSLEEFRSLVQLKQRREQADGEWQEINDILDAAGKQRSGAGFTLAPADPRDFDANLTKAVGVLDFKGLPEIKNVYELYDQRTRQDAQQFIADNLYMSYDQFVRMMQIKVRIDNEWREINTLLERAGQRKRNDPKYSLGLTDPASPAFSANFTAALGTPDYTPFQTIRPISDLDELYATLLELEGYFFMPGEQFADMMDTAGQEAAPPQDWDEVYANLAGAYQQKVYAARRQALRALLPDNPTPDQQKAAFENMLRLVLAAPPTEDGALLFNRLADYLPPDQDMALLQQAADGVPLSADDWDKVYALLELAWRNRLGSEPVAQKVEWLNLYAQADATSVSVAREGDSPRWRTFGQGQNSDASAPAPAPTLGWAVSSPLLCLSQGQRTVTLTLGFSAEQYDAKKIAAVLTQAFLVQVSSAKGWLTPGKATAQLVDYPDSPSQPKLPAPLKALQWRLEFDESAPPLEAYADTGIGGNHWPTLRLMLQPRLEAANGGSRYVTDYPLFQPLAVEQVLLQVDVVGMTQLPMQNDEAALNAAKPFAPFGNQPAAGSRFYFGHPELSAKPLSSLTAHLQWMGLPSSDLGSHYQAYDAGIKDNTSFNVKVCLVDRRLELELDAAAKLFEATDAGLPHAVAIADVPASIQGSRPGYVYRADLSPATESDIKSWNRYLLWELQGPDFQHHTYPTVAGAKSIALAAAIAAGSKDLQAAAYQVNPPYTPKLKSLSLDYTAAVEIAMNRHPSGGADQLFHLHPFGYAEVQSDPASGRYPLLPGYDNEGELYVGLSGVEQGQILSLLLQMAEGSADPDLQPAPVQWSYLSGNQWRSLHDGHLRSDATRGLQGSGIVELQTVAAAAPNTLLPGQLYWLRLTVQQGCDSVCDAVDFHPQAVRATFVDQGNAPDHLCQPLPARTIRKPLEPMADIAAISQPYTSFGGRPAEEDARFNTRVSEHLRHKNRALSPWDYERLVLERFPQIYKAKCLRGEPTSLADNLGRLDVVVIPDIRHHLPFDPFEPKAPARLLAEIQDFLAQQAPPFADLRVANAHYLPVKLRFAVRFSEGCDPGFYKQRLNEELNHYLSPWAYDKGEDVVIGGKIYANAIIDFIERCGYVDYVAQFKLFLGDEKGENFSWIVPPPEDSYEGYAVQAERPDSVLVAARQHEIDLITENRFVDQEFTGIDYMKVELDFIVG</sequence>
<keyword evidence="3" id="KW-1185">Reference proteome</keyword>
<dbReference type="RefSeq" id="WP_221048601.1">
    <property type="nucleotide sequence ID" value="NZ_AP019782.1"/>
</dbReference>
<dbReference type="EMBL" id="AP019782">
    <property type="protein sequence ID" value="BBL70704.1"/>
    <property type="molecule type" value="Genomic_DNA"/>
</dbReference>
<gene>
    <name evidence="2" type="ORF">MoryE10_13100</name>
</gene>
<name>A0A8D4VNY8_9GAMM</name>
<feature type="region of interest" description="Disordered" evidence="1">
    <location>
        <begin position="1"/>
        <end position="23"/>
    </location>
</feature>
<evidence type="ECO:0000256" key="1">
    <source>
        <dbReference type="SAM" id="MobiDB-lite"/>
    </source>
</evidence>
<reference evidence="2" key="1">
    <citation type="submission" date="2019-06" db="EMBL/GenBank/DDBJ databases">
        <title>Complete genome sequence of Methylogaea oryzae strain JCM16910.</title>
        <authorList>
            <person name="Asakawa S."/>
        </authorList>
    </citation>
    <scope>NUCLEOTIDE SEQUENCE</scope>
    <source>
        <strain evidence="2">E10</strain>
    </source>
</reference>
<accession>A0A8D4VNY8</accession>
<protein>
    <recommendedName>
        <fullName evidence="4">Baseplate protein J-like domain-containing protein</fullName>
    </recommendedName>
</protein>
<evidence type="ECO:0000313" key="3">
    <source>
        <dbReference type="Proteomes" id="UP000824988"/>
    </source>
</evidence>
<dbReference type="Proteomes" id="UP000824988">
    <property type="component" value="Chromosome"/>
</dbReference>
<evidence type="ECO:0008006" key="4">
    <source>
        <dbReference type="Google" id="ProtNLM"/>
    </source>
</evidence>
<dbReference type="KEGG" id="moz:MoryE10_13100"/>
<evidence type="ECO:0000313" key="2">
    <source>
        <dbReference type="EMBL" id="BBL70704.1"/>
    </source>
</evidence>
<proteinExistence type="predicted"/>
<organism evidence="2 3">
    <name type="scientific">Methylogaea oryzae</name>
    <dbReference type="NCBI Taxonomy" id="1295382"/>
    <lineage>
        <taxon>Bacteria</taxon>
        <taxon>Pseudomonadati</taxon>
        <taxon>Pseudomonadota</taxon>
        <taxon>Gammaproteobacteria</taxon>
        <taxon>Methylococcales</taxon>
        <taxon>Methylococcaceae</taxon>
        <taxon>Methylogaea</taxon>
    </lineage>
</organism>